<proteinExistence type="predicted"/>
<protein>
    <submittedName>
        <fullName evidence="1">Uncharacterized protein</fullName>
    </submittedName>
</protein>
<name>A0A8J2Q5H1_9HEXA</name>
<reference evidence="1" key="1">
    <citation type="submission" date="2021-06" db="EMBL/GenBank/DDBJ databases">
        <authorList>
            <person name="Hodson N. C."/>
            <person name="Mongue J. A."/>
            <person name="Jaron S. K."/>
        </authorList>
    </citation>
    <scope>NUCLEOTIDE SEQUENCE</scope>
</reference>
<accession>A0A8J2Q5H1</accession>
<sequence length="93" mass="10616">MGSQRNSQVDTPVFGFHMDLTSECDYVAHRRQPKKSQSSKISCKDSSVASIKISGYLEKRFKVVVTRINFCDQIPHDMQVMVMTASPFIHIHK</sequence>
<organism evidence="1 2">
    <name type="scientific">Allacma fusca</name>
    <dbReference type="NCBI Taxonomy" id="39272"/>
    <lineage>
        <taxon>Eukaryota</taxon>
        <taxon>Metazoa</taxon>
        <taxon>Ecdysozoa</taxon>
        <taxon>Arthropoda</taxon>
        <taxon>Hexapoda</taxon>
        <taxon>Collembola</taxon>
        <taxon>Symphypleona</taxon>
        <taxon>Sminthuridae</taxon>
        <taxon>Allacma</taxon>
    </lineage>
</organism>
<dbReference type="AlphaFoldDB" id="A0A8J2Q5H1"/>
<comment type="caution">
    <text evidence="1">The sequence shown here is derived from an EMBL/GenBank/DDBJ whole genome shotgun (WGS) entry which is preliminary data.</text>
</comment>
<dbReference type="Proteomes" id="UP000708208">
    <property type="component" value="Unassembled WGS sequence"/>
</dbReference>
<gene>
    <name evidence="1" type="ORF">AFUS01_LOCUS44115</name>
</gene>
<evidence type="ECO:0000313" key="1">
    <source>
        <dbReference type="EMBL" id="CAG7834631.1"/>
    </source>
</evidence>
<evidence type="ECO:0000313" key="2">
    <source>
        <dbReference type="Proteomes" id="UP000708208"/>
    </source>
</evidence>
<keyword evidence="2" id="KW-1185">Reference proteome</keyword>
<dbReference type="EMBL" id="CAJVCH010570310">
    <property type="protein sequence ID" value="CAG7834631.1"/>
    <property type="molecule type" value="Genomic_DNA"/>
</dbReference>